<evidence type="ECO:0000313" key="7">
    <source>
        <dbReference type="Proteomes" id="UP000460287"/>
    </source>
</evidence>
<feature type="domain" description="Solute-binding protein family 5" evidence="5">
    <location>
        <begin position="87"/>
        <end position="428"/>
    </location>
</feature>
<reference evidence="6 7" key="1">
    <citation type="submission" date="2019-08" db="EMBL/GenBank/DDBJ databases">
        <title>In-depth cultivation of the pig gut microbiome towards novel bacterial diversity and tailored functional studies.</title>
        <authorList>
            <person name="Wylensek D."/>
            <person name="Hitch T.C.A."/>
            <person name="Clavel T."/>
        </authorList>
    </citation>
    <scope>NUCLEOTIDE SEQUENCE [LARGE SCALE GENOMIC DNA]</scope>
    <source>
        <strain evidence="6 7">WCA-383-APC-5B</strain>
    </source>
</reference>
<name>A0A7X2MWD4_9CLOT</name>
<dbReference type="InterPro" id="IPR030678">
    <property type="entry name" value="Peptide/Ni-bd"/>
</dbReference>
<accession>A0A7X2MWD4</accession>
<dbReference type="GO" id="GO:0015833">
    <property type="term" value="P:peptide transport"/>
    <property type="evidence" value="ECO:0007669"/>
    <property type="project" value="TreeGrafter"/>
</dbReference>
<proteinExistence type="inferred from homology"/>
<evidence type="ECO:0000256" key="3">
    <source>
        <dbReference type="ARBA" id="ARBA00022729"/>
    </source>
</evidence>
<sequence length="503" mass="56120">MLKKKYKKKFIEKTVALLVPILFLFSGCSSTSQNTASKSNNKVIIYGIQTEPNSLNPYKASTADGRKILFNVFEGLVKVDKDGSFKNAVSESHTVSDDGTTYSFNIRKNVKFHDGKKVTAEDVKYSLDTAISNKVKGFDIVKNVNVKDENVVEINLKRADANFIAYLTTAIVPKDYNNQAKKPIGTGPYKFKSFTPQESLVLEKNNDYWQSDGAKLQKVTFKLESDTNALLLDLQSGSVDAASVDNSTVSQLDKSQFNIYEEHSNAVQQLNLNNKFKPFDNVKVRQAISYAVDKNEIIKTVNSGKGTAVGTPIIPGLKKYYDDSLAYKYKKDVNKAKSLLKEAGYKNGFSFTITVPSNYKVHVDTAQVVVSQLKNIGIKAAIKQVDWPTWLSDVYTNKNYEATIVSFDSSVLAPNGFLGRYVTGASNNFLNYSNEKFDSVYQKATIDLDEKNRVKLYKDAQKILAEDAASVYIQDISNITVMKKQYSGFTSYPMYVFDAAAIK</sequence>
<keyword evidence="7" id="KW-1185">Reference proteome</keyword>
<dbReference type="PANTHER" id="PTHR30290:SF9">
    <property type="entry name" value="OLIGOPEPTIDE-BINDING PROTEIN APPA"/>
    <property type="match status" value="1"/>
</dbReference>
<protein>
    <submittedName>
        <fullName evidence="6">ABC transporter substrate-binding protein</fullName>
    </submittedName>
</protein>
<keyword evidence="2" id="KW-0813">Transport</keyword>
<dbReference type="GO" id="GO:0043190">
    <property type="term" value="C:ATP-binding cassette (ABC) transporter complex"/>
    <property type="evidence" value="ECO:0007669"/>
    <property type="project" value="InterPro"/>
</dbReference>
<dbReference type="Pfam" id="PF00496">
    <property type="entry name" value="SBP_bac_5"/>
    <property type="match status" value="1"/>
</dbReference>
<evidence type="ECO:0000313" key="6">
    <source>
        <dbReference type="EMBL" id="MSR90235.1"/>
    </source>
</evidence>
<dbReference type="Gene3D" id="3.90.76.10">
    <property type="entry name" value="Dipeptide-binding Protein, Domain 1"/>
    <property type="match status" value="1"/>
</dbReference>
<gene>
    <name evidence="6" type="ORF">FYJ33_02080</name>
</gene>
<comment type="similarity">
    <text evidence="1">Belongs to the bacterial solute-binding protein 5 family.</text>
</comment>
<dbReference type="Proteomes" id="UP000460287">
    <property type="component" value="Unassembled WGS sequence"/>
</dbReference>
<dbReference type="RefSeq" id="WP_154530102.1">
    <property type="nucleotide sequence ID" value="NZ_VULX01000001.1"/>
</dbReference>
<dbReference type="InterPro" id="IPR000914">
    <property type="entry name" value="SBP_5_dom"/>
</dbReference>
<dbReference type="EMBL" id="VULX01000001">
    <property type="protein sequence ID" value="MSR90235.1"/>
    <property type="molecule type" value="Genomic_DNA"/>
</dbReference>
<dbReference type="PROSITE" id="PS51257">
    <property type="entry name" value="PROKAR_LIPOPROTEIN"/>
    <property type="match status" value="1"/>
</dbReference>
<feature type="chain" id="PRO_5038385172" evidence="4">
    <location>
        <begin position="32"/>
        <end position="503"/>
    </location>
</feature>
<organism evidence="6 7">
    <name type="scientific">Inconstantimicrobium porci</name>
    <dbReference type="NCBI Taxonomy" id="2652291"/>
    <lineage>
        <taxon>Bacteria</taxon>
        <taxon>Bacillati</taxon>
        <taxon>Bacillota</taxon>
        <taxon>Clostridia</taxon>
        <taxon>Eubacteriales</taxon>
        <taxon>Clostridiaceae</taxon>
        <taxon>Inconstantimicrobium</taxon>
    </lineage>
</organism>
<dbReference type="GO" id="GO:1904680">
    <property type="term" value="F:peptide transmembrane transporter activity"/>
    <property type="evidence" value="ECO:0007669"/>
    <property type="project" value="TreeGrafter"/>
</dbReference>
<feature type="signal peptide" evidence="4">
    <location>
        <begin position="1"/>
        <end position="31"/>
    </location>
</feature>
<dbReference type="PIRSF" id="PIRSF002741">
    <property type="entry name" value="MppA"/>
    <property type="match status" value="1"/>
</dbReference>
<evidence type="ECO:0000259" key="5">
    <source>
        <dbReference type="Pfam" id="PF00496"/>
    </source>
</evidence>
<dbReference type="SUPFAM" id="SSF53850">
    <property type="entry name" value="Periplasmic binding protein-like II"/>
    <property type="match status" value="1"/>
</dbReference>
<evidence type="ECO:0000256" key="2">
    <source>
        <dbReference type="ARBA" id="ARBA00022448"/>
    </source>
</evidence>
<comment type="caution">
    <text evidence="6">The sequence shown here is derived from an EMBL/GenBank/DDBJ whole genome shotgun (WGS) entry which is preliminary data.</text>
</comment>
<dbReference type="AlphaFoldDB" id="A0A7X2MWD4"/>
<dbReference type="PANTHER" id="PTHR30290">
    <property type="entry name" value="PERIPLASMIC BINDING COMPONENT OF ABC TRANSPORTER"/>
    <property type="match status" value="1"/>
</dbReference>
<evidence type="ECO:0000256" key="4">
    <source>
        <dbReference type="SAM" id="SignalP"/>
    </source>
</evidence>
<dbReference type="GO" id="GO:0042597">
    <property type="term" value="C:periplasmic space"/>
    <property type="evidence" value="ECO:0007669"/>
    <property type="project" value="UniProtKB-ARBA"/>
</dbReference>
<dbReference type="Gene3D" id="3.40.190.10">
    <property type="entry name" value="Periplasmic binding protein-like II"/>
    <property type="match status" value="1"/>
</dbReference>
<dbReference type="Gene3D" id="3.10.105.10">
    <property type="entry name" value="Dipeptide-binding Protein, Domain 3"/>
    <property type="match status" value="1"/>
</dbReference>
<keyword evidence="3 4" id="KW-0732">Signal</keyword>
<dbReference type="InterPro" id="IPR039424">
    <property type="entry name" value="SBP_5"/>
</dbReference>
<evidence type="ECO:0000256" key="1">
    <source>
        <dbReference type="ARBA" id="ARBA00005695"/>
    </source>
</evidence>